<dbReference type="GO" id="GO:0022857">
    <property type="term" value="F:transmembrane transporter activity"/>
    <property type="evidence" value="ECO:0007669"/>
    <property type="project" value="InterPro"/>
</dbReference>
<organism evidence="7 8">
    <name type="scientific">Wohlfahrtiimonas chitiniclastica</name>
    <dbReference type="NCBI Taxonomy" id="400946"/>
    <lineage>
        <taxon>Bacteria</taxon>
        <taxon>Pseudomonadati</taxon>
        <taxon>Pseudomonadota</taxon>
        <taxon>Gammaproteobacteria</taxon>
        <taxon>Cardiobacteriales</taxon>
        <taxon>Ignatzschineriaceae</taxon>
        <taxon>Wohlfahrtiimonas</taxon>
    </lineage>
</organism>
<name>A0A162UP41_9GAMM</name>
<feature type="transmembrane region" description="Helical" evidence="6">
    <location>
        <begin position="48"/>
        <end position="70"/>
    </location>
</feature>
<dbReference type="Proteomes" id="UP000680020">
    <property type="component" value="Unassembled WGS sequence"/>
</dbReference>
<feature type="transmembrane region" description="Helical" evidence="6">
    <location>
        <begin position="6"/>
        <end position="27"/>
    </location>
</feature>
<comment type="subcellular location">
    <subcellularLocation>
        <location evidence="1">Cell membrane</location>
        <topology evidence="1">Multi-pass membrane protein</topology>
    </subcellularLocation>
</comment>
<dbReference type="EMBL" id="JAGIBU010000002">
    <property type="protein sequence ID" value="MBS7824349.1"/>
    <property type="molecule type" value="Genomic_DNA"/>
</dbReference>
<dbReference type="InterPro" id="IPR000390">
    <property type="entry name" value="Small_drug/metabolite_transptr"/>
</dbReference>
<dbReference type="SUPFAM" id="SSF103481">
    <property type="entry name" value="Multidrug resistance efflux transporter EmrE"/>
    <property type="match status" value="1"/>
</dbReference>
<evidence type="ECO:0000313" key="8">
    <source>
        <dbReference type="Proteomes" id="UP000680020"/>
    </source>
</evidence>
<dbReference type="Gene3D" id="1.10.3730.20">
    <property type="match status" value="1"/>
</dbReference>
<keyword evidence="4 6" id="KW-1133">Transmembrane helix</keyword>
<evidence type="ECO:0000256" key="6">
    <source>
        <dbReference type="SAM" id="Phobius"/>
    </source>
</evidence>
<evidence type="ECO:0000256" key="5">
    <source>
        <dbReference type="ARBA" id="ARBA00023136"/>
    </source>
</evidence>
<proteinExistence type="predicted"/>
<dbReference type="GO" id="GO:0005886">
    <property type="term" value="C:plasma membrane"/>
    <property type="evidence" value="ECO:0007669"/>
    <property type="project" value="UniProtKB-SubCell"/>
</dbReference>
<evidence type="ECO:0000256" key="4">
    <source>
        <dbReference type="ARBA" id="ARBA00022989"/>
    </source>
</evidence>
<feature type="transmembrane region" description="Helical" evidence="6">
    <location>
        <begin position="76"/>
        <end position="94"/>
    </location>
</feature>
<keyword evidence="2" id="KW-1003">Cell membrane</keyword>
<dbReference type="AlphaFoldDB" id="A0A162UP41"/>
<dbReference type="PANTHER" id="PTHR30561">
    <property type="entry name" value="SMR FAMILY PROTON-DEPENDENT DRUG EFFLUX TRANSPORTER SUGE"/>
    <property type="match status" value="1"/>
</dbReference>
<evidence type="ECO:0000256" key="1">
    <source>
        <dbReference type="ARBA" id="ARBA00004651"/>
    </source>
</evidence>
<dbReference type="GeneID" id="58264436"/>
<keyword evidence="3 6" id="KW-0812">Transmembrane</keyword>
<protein>
    <submittedName>
        <fullName evidence="7">EamA family transporter</fullName>
    </submittedName>
</protein>
<dbReference type="InterPro" id="IPR037185">
    <property type="entry name" value="EmrE-like"/>
</dbReference>
<sequence>MTGLIFVLWIANVAFDTLGQIAFKYAATIETKNDTMASYWQGLLRQKWLWIGVIAYIVEFFLWLAFLTLVPLSKGVLLAAMNIITIMIAGRLLFNEKLIPLRVIGIAFITAGVAIVGIF</sequence>
<evidence type="ECO:0000256" key="3">
    <source>
        <dbReference type="ARBA" id="ARBA00022692"/>
    </source>
</evidence>
<dbReference type="RefSeq" id="WP_008315435.1">
    <property type="nucleotide sequence ID" value="NZ_CP115969.1"/>
</dbReference>
<comment type="caution">
    <text evidence="7">The sequence shown here is derived from an EMBL/GenBank/DDBJ whole genome shotgun (WGS) entry which is preliminary data.</text>
</comment>
<accession>A0A162UP41</accession>
<dbReference type="PANTHER" id="PTHR30561:SF9">
    <property type="entry name" value="4-AMINO-4-DEOXY-L-ARABINOSE-PHOSPHOUNDECAPRENOL FLIPPASE SUBUNIT ARNF-RELATED"/>
    <property type="match status" value="1"/>
</dbReference>
<evidence type="ECO:0000313" key="7">
    <source>
        <dbReference type="EMBL" id="MBS7824349.1"/>
    </source>
</evidence>
<reference evidence="7" key="1">
    <citation type="submission" date="2021-03" db="EMBL/GenBank/DDBJ databases">
        <title>Identification and antibiotic profiling of Wohlfahrtiimonas chitiniclastica, an underestimated human pathogen.</title>
        <authorList>
            <person name="Kopf A."/>
            <person name="Bunk B."/>
            <person name="Coldewey S."/>
            <person name="Gunzer F."/>
            <person name="Riedel T."/>
            <person name="Schroettner P."/>
        </authorList>
    </citation>
    <scope>NUCLEOTIDE SEQUENCE</scope>
    <source>
        <strain evidence="7">DSM 100917</strain>
    </source>
</reference>
<feature type="transmembrane region" description="Helical" evidence="6">
    <location>
        <begin position="101"/>
        <end position="118"/>
    </location>
</feature>
<evidence type="ECO:0000256" key="2">
    <source>
        <dbReference type="ARBA" id="ARBA00022475"/>
    </source>
</evidence>
<gene>
    <name evidence="7" type="ORF">J7561_03915</name>
</gene>
<keyword evidence="5 6" id="KW-0472">Membrane</keyword>